<evidence type="ECO:0000256" key="12">
    <source>
        <dbReference type="ARBA" id="ARBA00022777"/>
    </source>
</evidence>
<dbReference type="SUPFAM" id="SSF55083">
    <property type="entry name" value="6-hydroxymethyl-7,8-dihydropterin pyrophosphokinase, HPPK"/>
    <property type="match status" value="1"/>
</dbReference>
<reference evidence="19 20" key="1">
    <citation type="submission" date="2019-06" db="EMBL/GenBank/DDBJ databases">
        <title>A chromosomal-level reference genome of Carpinus fangiana (Coryloideae, Betulaceae).</title>
        <authorList>
            <person name="Yang X."/>
            <person name="Wang Z."/>
            <person name="Zhang L."/>
            <person name="Hao G."/>
            <person name="Liu J."/>
            <person name="Yang Y."/>
        </authorList>
    </citation>
    <scope>NUCLEOTIDE SEQUENCE [LARGE SCALE GENOMIC DNA]</scope>
    <source>
        <strain evidence="19">Cfa_2016G</strain>
        <tissue evidence="19">Leaf</tissue>
    </source>
</reference>
<keyword evidence="7" id="KW-0433">Leucine-rich repeat</keyword>
<sequence length="1537" mass="168091">MSSDATARTRHQAYLAFGSNMGDSIKTIEDALDTLTVHPDIKLLRTSGLYETKAMYVEEQADFVNGVCEPMDLLDACQNIEKSLGRKKTIDKGPRNIDLDILLYEDHVVSEPRLLIPHKLMLERAFVLQPLCELIPHKRPPPYGTRATYLELLQQLPALESPMSTAIRLTRTMSPIRAMLPTRRTEIMSVLNITPDSFSDGGKLSSDDHITLKRVVEQQIAAGATIFDVGGQSTRPNAAPVTADEETSRVLPAVKLIVEVANTMQASDRIAISVDTFRAPVAKAAVEAGAHIVNDVSAGLLDPDMLQTVAKLGCPIILMHMRGDPSSMNSQENTTYPNGLIATVAKELHERVREAERAGIPRWRIILDPGIGFAKTAAGNLELLRRLNELRDYEGFRGLPWLVGTSRKGFIGRITGVEAASERTWGTAAAVTAAVQGGADIVRVHDVEEMIKVALINLPPPWPTEPRCVPFRLESNNSQHDGASGLECGVKGWLHTDALPGAAHRVGTDTRRSKGTTLFLRSHRLCGKLVASQREATRVNVLQRAWPAYSRPLICRPVQTRVSKGHGLMHARALRRSIASDETPALQSTRDWSISRPASRLRQKAKRVPGQYSTIGAPYKPHHNLPPLVHKQLLLTVFCVSQTSQDTACGRGAPKALLFVFDASCLLVQSFPCGRVAAFSDSTWDAPDPFVDVRVGCPSHSTGLTVVLTGLSDLSSSSSSSHHSPRHSELRCIVLTGHTDQPASHVCIHCPPPKNNDFAKINHLAQYIRKHEKHLANSVNAPHKRPLTAPGPSSSSTSSRALSSTPASSTNPFATLNAYLGIGSNSIRPAKLFVTPNQLYYLLARFEELGVDVGSCNVRLENIQARPTSTNYVSFLTETPRPKGRRSFDQESIQSVSSVRSVVSSVWSNIGASLTGSVEVKREKQEAALREDIRYLYSAFTKIPTLKLAMDHRIRKIAGYEEFPFDMAVPLFAFKNLTHLEIIDCDYRTFHGWDRLADQLRILTVKRAGLEDVSNLLTDIVLDDIDQRRRRSSKSTASPIAYPSVSPRSRHAELVKTQSTPDSPVIGSRPVSGDFSKTVDWARTYAAPSTPPALRQSTRPRTRGISPSKASPGRRGSYYSHRMQRRTSGSSNGSSPAETPRGSTANLLNFGLLPPMKWRFLRHLNLPENGLTTISVESLTPVLSTLQSLDLSGNLFTEIPDALSSLMSLRALNLSDCMIDSLRSLAKTPLPAIAVLNLKGNRFSSIAGIERLVSLERLDIRDNRITDPTELARVTGMPEFRDVYVARNPFTKTHDSYRVKIFNLFRAAPGFSDDITIDGSGPGYNERKQLNDRVPENAPAPVGKTSLVDEVVIVHVSSKQGVQARAPRVAEAETEPARLSNAAEEGIPRRKKTPKRRIVEISQGDARKSQIELPDVGKLSLAGGDERPSAAGERASTAPKRPLPSAAREQHGGSAALASPVLLPERHERSETYRQRIEEFKKDYGNEWLSALGDADAAVNARRVQQEGSIKSGDGITSPTLAPISTGASAGAGRRLG</sequence>
<dbReference type="PROSITE" id="PS51450">
    <property type="entry name" value="LRR"/>
    <property type="match status" value="3"/>
</dbReference>
<dbReference type="Pfam" id="PF13855">
    <property type="entry name" value="LRR_8"/>
    <property type="match status" value="1"/>
</dbReference>
<comment type="pathway">
    <text evidence="5">Cofactor biosynthesis; tetrahydrofolate biosynthesis; 2-amino-4-hydroxy-6-hydroxymethyl-7,8-dihydropteridine diphosphate from 7,8-dihydroneopterin triphosphate: step 4/4.</text>
</comment>
<dbReference type="GO" id="GO:0003848">
    <property type="term" value="F:2-amino-4-hydroxy-6-hydroxymethyldihydropteridine diphosphokinase activity"/>
    <property type="evidence" value="ECO:0007669"/>
    <property type="project" value="UniProtKB-EC"/>
</dbReference>
<evidence type="ECO:0000256" key="8">
    <source>
        <dbReference type="ARBA" id="ARBA00022679"/>
    </source>
</evidence>
<keyword evidence="20" id="KW-1185">Reference proteome</keyword>
<dbReference type="PANTHER" id="PTHR20941:SF1">
    <property type="entry name" value="FOLIC ACID SYNTHESIS PROTEIN FOL1"/>
    <property type="match status" value="1"/>
</dbReference>
<dbReference type="SMART" id="SM00369">
    <property type="entry name" value="LRR_TYP"/>
    <property type="match status" value="2"/>
</dbReference>
<dbReference type="SUPFAM" id="SSF51717">
    <property type="entry name" value="Dihydropteroate synthetase-like"/>
    <property type="match status" value="1"/>
</dbReference>
<evidence type="ECO:0000256" key="6">
    <source>
        <dbReference type="ARBA" id="ARBA00009951"/>
    </source>
</evidence>
<dbReference type="GO" id="GO:0046654">
    <property type="term" value="P:tetrahydrofolate biosynthetic process"/>
    <property type="evidence" value="ECO:0007669"/>
    <property type="project" value="UniProtKB-UniPathway"/>
</dbReference>
<dbReference type="Gene3D" id="3.80.10.10">
    <property type="entry name" value="Ribonuclease Inhibitor"/>
    <property type="match status" value="1"/>
</dbReference>
<dbReference type="FunFam" id="3.80.10.10:FF:000273">
    <property type="entry name" value="Leucine Rich Repeat domain protein"/>
    <property type="match status" value="1"/>
</dbReference>
<evidence type="ECO:0000256" key="5">
    <source>
        <dbReference type="ARBA" id="ARBA00005051"/>
    </source>
</evidence>
<feature type="region of interest" description="Disordered" evidence="17">
    <location>
        <begin position="1362"/>
        <end position="1469"/>
    </location>
</feature>
<dbReference type="PANTHER" id="PTHR20941">
    <property type="entry name" value="FOLATE SYNTHESIS PROTEINS"/>
    <property type="match status" value="1"/>
</dbReference>
<comment type="pathway">
    <text evidence="4">Cofactor biosynthesis; tetrahydrofolate biosynthesis; 7,8-dihydrofolate from 2-amino-4-hydroxy-6-hydroxymethyl-7,8-dihydropteridine diphosphate and 4-aminobenzoate: step 1/2.</text>
</comment>
<comment type="caution">
    <text evidence="19">The sequence shown here is derived from an EMBL/GenBank/DDBJ whole genome shotgun (WGS) entry which is preliminary data.</text>
</comment>
<evidence type="ECO:0000256" key="15">
    <source>
        <dbReference type="ARBA" id="ARBA00022909"/>
    </source>
</evidence>
<dbReference type="Pfam" id="PF00809">
    <property type="entry name" value="Pterin_bind"/>
    <property type="match status" value="1"/>
</dbReference>
<evidence type="ECO:0000256" key="11">
    <source>
        <dbReference type="ARBA" id="ARBA00022741"/>
    </source>
</evidence>
<keyword evidence="8" id="KW-0808">Transferase</keyword>
<evidence type="ECO:0000313" key="20">
    <source>
        <dbReference type="Proteomes" id="UP000327013"/>
    </source>
</evidence>
<comment type="catalytic activity">
    <reaction evidence="2">
        <text>6-hydroxymethyl-7,8-dihydropterin + ATP = (7,8-dihydropterin-6-yl)methyl diphosphate + AMP + H(+)</text>
        <dbReference type="Rhea" id="RHEA:11412"/>
        <dbReference type="ChEBI" id="CHEBI:15378"/>
        <dbReference type="ChEBI" id="CHEBI:30616"/>
        <dbReference type="ChEBI" id="CHEBI:44841"/>
        <dbReference type="ChEBI" id="CHEBI:72950"/>
        <dbReference type="ChEBI" id="CHEBI:456215"/>
        <dbReference type="EC" id="2.7.6.3"/>
    </reaction>
</comment>
<dbReference type="CDD" id="cd00739">
    <property type="entry name" value="DHPS"/>
    <property type="match status" value="1"/>
</dbReference>
<dbReference type="PROSITE" id="PS00794">
    <property type="entry name" value="HPPK"/>
    <property type="match status" value="1"/>
</dbReference>
<dbReference type="GO" id="GO:0004156">
    <property type="term" value="F:dihydropteroate synthase activity"/>
    <property type="evidence" value="ECO:0007669"/>
    <property type="project" value="UniProtKB-EC"/>
</dbReference>
<keyword evidence="12" id="KW-0418">Kinase</keyword>
<evidence type="ECO:0000256" key="4">
    <source>
        <dbReference type="ARBA" id="ARBA00004763"/>
    </source>
</evidence>
<keyword evidence="13" id="KW-0067">ATP-binding</keyword>
<dbReference type="UniPathway" id="UPA00077">
    <property type="reaction ID" value="UER00155"/>
</dbReference>
<evidence type="ECO:0000259" key="18">
    <source>
        <dbReference type="PROSITE" id="PS50972"/>
    </source>
</evidence>
<evidence type="ECO:0000256" key="17">
    <source>
        <dbReference type="SAM" id="MobiDB-lite"/>
    </source>
</evidence>
<dbReference type="InterPro" id="IPR032675">
    <property type="entry name" value="LRR_dom_sf"/>
</dbReference>
<keyword evidence="16" id="KW-0511">Multifunctional enzyme</keyword>
<keyword evidence="9" id="KW-0479">Metal-binding</keyword>
<dbReference type="InterPro" id="IPR000489">
    <property type="entry name" value="Pterin-binding_dom"/>
</dbReference>
<dbReference type="NCBIfam" id="TIGR01496">
    <property type="entry name" value="DHPS"/>
    <property type="match status" value="1"/>
</dbReference>
<dbReference type="GO" id="GO:0005740">
    <property type="term" value="C:mitochondrial envelope"/>
    <property type="evidence" value="ECO:0007669"/>
    <property type="project" value="TreeGrafter"/>
</dbReference>
<comment type="similarity">
    <text evidence="6">In the C-terminal section; belongs to the DHPS family.</text>
</comment>
<feature type="region of interest" description="Disordered" evidence="17">
    <location>
        <begin position="1501"/>
        <end position="1537"/>
    </location>
</feature>
<name>A0A5N6KWD8_9ROSI</name>
<dbReference type="OrthoDB" id="1904536at2759"/>
<evidence type="ECO:0000256" key="16">
    <source>
        <dbReference type="ARBA" id="ARBA00023268"/>
    </source>
</evidence>
<feature type="region of interest" description="Disordered" evidence="17">
    <location>
        <begin position="778"/>
        <end position="809"/>
    </location>
</feature>
<dbReference type="InterPro" id="IPR035907">
    <property type="entry name" value="Hppk_sf"/>
</dbReference>
<dbReference type="InterPro" id="IPR045031">
    <property type="entry name" value="DHP_synth-like"/>
</dbReference>
<dbReference type="Pfam" id="PF01288">
    <property type="entry name" value="HPPK"/>
    <property type="match status" value="1"/>
</dbReference>
<dbReference type="InterPro" id="IPR001611">
    <property type="entry name" value="Leu-rich_rpt"/>
</dbReference>
<keyword evidence="15" id="KW-0289">Folate biosynthesis</keyword>
<proteinExistence type="inferred from homology"/>
<protein>
    <recommendedName>
        <fullName evidence="18">Pterin-binding domain-containing protein</fullName>
    </recommendedName>
</protein>
<feature type="region of interest" description="Disordered" evidence="17">
    <location>
        <begin position="1086"/>
        <end position="1143"/>
    </location>
</feature>
<dbReference type="InterPro" id="IPR000550">
    <property type="entry name" value="Hppk"/>
</dbReference>
<dbReference type="GO" id="GO:0005524">
    <property type="term" value="F:ATP binding"/>
    <property type="evidence" value="ECO:0007669"/>
    <property type="project" value="UniProtKB-KW"/>
</dbReference>
<feature type="domain" description="Pterin-binding" evidence="18">
    <location>
        <begin position="185"/>
        <end position="455"/>
    </location>
</feature>
<dbReference type="Gene3D" id="3.30.70.560">
    <property type="entry name" value="7,8-Dihydro-6-hydroxymethylpterin-pyrophosphokinase HPPK"/>
    <property type="match status" value="1"/>
</dbReference>
<evidence type="ECO:0000256" key="13">
    <source>
        <dbReference type="ARBA" id="ARBA00022840"/>
    </source>
</evidence>
<dbReference type="InterPro" id="IPR011005">
    <property type="entry name" value="Dihydropteroate_synth-like_sf"/>
</dbReference>
<dbReference type="SUPFAM" id="SSF52058">
    <property type="entry name" value="L domain-like"/>
    <property type="match status" value="1"/>
</dbReference>
<evidence type="ECO:0000313" key="19">
    <source>
        <dbReference type="EMBL" id="KAB8349747.1"/>
    </source>
</evidence>
<dbReference type="InterPro" id="IPR003591">
    <property type="entry name" value="Leu-rich_rpt_typical-subtyp"/>
</dbReference>
<dbReference type="GO" id="GO:0046656">
    <property type="term" value="P:folic acid biosynthetic process"/>
    <property type="evidence" value="ECO:0007669"/>
    <property type="project" value="UniProtKB-KW"/>
</dbReference>
<dbReference type="PROSITE" id="PS50972">
    <property type="entry name" value="PTERIN_BINDING"/>
    <property type="match status" value="1"/>
</dbReference>
<evidence type="ECO:0000256" key="2">
    <source>
        <dbReference type="ARBA" id="ARBA00000198"/>
    </source>
</evidence>
<feature type="compositionally biased region" description="Polar residues" evidence="17">
    <location>
        <begin position="1126"/>
        <end position="1143"/>
    </location>
</feature>
<accession>A0A5N6KWD8</accession>
<feature type="compositionally biased region" description="Low complexity" evidence="17">
    <location>
        <begin position="787"/>
        <end position="809"/>
    </location>
</feature>
<dbReference type="EMBL" id="VIBQ01000014">
    <property type="protein sequence ID" value="KAB8349747.1"/>
    <property type="molecule type" value="Genomic_DNA"/>
</dbReference>
<evidence type="ECO:0000256" key="7">
    <source>
        <dbReference type="ARBA" id="ARBA00022614"/>
    </source>
</evidence>
<dbReference type="Gene3D" id="3.20.20.20">
    <property type="entry name" value="Dihydropteroate synthase-like"/>
    <property type="match status" value="1"/>
</dbReference>
<dbReference type="NCBIfam" id="TIGR01498">
    <property type="entry name" value="folK"/>
    <property type="match status" value="1"/>
</dbReference>
<evidence type="ECO:0000256" key="1">
    <source>
        <dbReference type="ARBA" id="ARBA00000012"/>
    </source>
</evidence>
<comment type="catalytic activity">
    <reaction evidence="1">
        <text>(7,8-dihydropterin-6-yl)methyl diphosphate + 4-aminobenzoate = 7,8-dihydropteroate + diphosphate</text>
        <dbReference type="Rhea" id="RHEA:19949"/>
        <dbReference type="ChEBI" id="CHEBI:17836"/>
        <dbReference type="ChEBI" id="CHEBI:17839"/>
        <dbReference type="ChEBI" id="CHEBI:33019"/>
        <dbReference type="ChEBI" id="CHEBI:72950"/>
        <dbReference type="EC" id="2.5.1.15"/>
    </reaction>
</comment>
<gene>
    <name evidence="19" type="ORF">FH972_023762</name>
</gene>
<dbReference type="Proteomes" id="UP000327013">
    <property type="component" value="Unassembled WGS sequence"/>
</dbReference>
<dbReference type="FunFam" id="3.20.20.20:FF:000006">
    <property type="entry name" value="Dihydropteroate synthase"/>
    <property type="match status" value="1"/>
</dbReference>
<evidence type="ECO:0000256" key="10">
    <source>
        <dbReference type="ARBA" id="ARBA00022737"/>
    </source>
</evidence>
<feature type="region of interest" description="Disordered" evidence="17">
    <location>
        <begin position="1032"/>
        <end position="1071"/>
    </location>
</feature>
<dbReference type="CDD" id="cd00483">
    <property type="entry name" value="HPPK"/>
    <property type="match status" value="1"/>
</dbReference>
<keyword evidence="11" id="KW-0547">Nucleotide-binding</keyword>
<organism evidence="19 20">
    <name type="scientific">Carpinus fangiana</name>
    <dbReference type="NCBI Taxonomy" id="176857"/>
    <lineage>
        <taxon>Eukaryota</taxon>
        <taxon>Viridiplantae</taxon>
        <taxon>Streptophyta</taxon>
        <taxon>Embryophyta</taxon>
        <taxon>Tracheophyta</taxon>
        <taxon>Spermatophyta</taxon>
        <taxon>Magnoliopsida</taxon>
        <taxon>eudicotyledons</taxon>
        <taxon>Gunneridae</taxon>
        <taxon>Pentapetalae</taxon>
        <taxon>rosids</taxon>
        <taxon>fabids</taxon>
        <taxon>Fagales</taxon>
        <taxon>Betulaceae</taxon>
        <taxon>Carpinus</taxon>
    </lineage>
</organism>
<keyword evidence="10" id="KW-0677">Repeat</keyword>
<evidence type="ECO:0000256" key="3">
    <source>
        <dbReference type="ARBA" id="ARBA00001946"/>
    </source>
</evidence>
<comment type="cofactor">
    <cofactor evidence="3">
        <name>Mg(2+)</name>
        <dbReference type="ChEBI" id="CHEBI:18420"/>
    </cofactor>
</comment>
<dbReference type="GO" id="GO:0016301">
    <property type="term" value="F:kinase activity"/>
    <property type="evidence" value="ECO:0007669"/>
    <property type="project" value="UniProtKB-KW"/>
</dbReference>
<evidence type="ECO:0000256" key="9">
    <source>
        <dbReference type="ARBA" id="ARBA00022723"/>
    </source>
</evidence>
<dbReference type="InterPro" id="IPR006390">
    <property type="entry name" value="DHP_synth_dom"/>
</dbReference>
<keyword evidence="14" id="KW-0460">Magnesium</keyword>
<evidence type="ECO:0000256" key="14">
    <source>
        <dbReference type="ARBA" id="ARBA00022842"/>
    </source>
</evidence>
<dbReference type="GO" id="GO:0046872">
    <property type="term" value="F:metal ion binding"/>
    <property type="evidence" value="ECO:0007669"/>
    <property type="project" value="UniProtKB-KW"/>
</dbReference>